<dbReference type="EMBL" id="QGHF01000003">
    <property type="protein sequence ID" value="PWK98565.1"/>
    <property type="molecule type" value="Genomic_DNA"/>
</dbReference>
<evidence type="ECO:0000313" key="2">
    <source>
        <dbReference type="Proteomes" id="UP000245981"/>
    </source>
</evidence>
<proteinExistence type="predicted"/>
<protein>
    <submittedName>
        <fullName evidence="1">Uncharacterized protein</fullName>
    </submittedName>
</protein>
<evidence type="ECO:0000313" key="1">
    <source>
        <dbReference type="EMBL" id="PWK98565.1"/>
    </source>
</evidence>
<sequence length="41" mass="4936">MLRHLFFDRNGNARPYLTPLVWGSKIALSSLFKWLLERFIK</sequence>
<comment type="caution">
    <text evidence="1">The sequence shown here is derived from an EMBL/GenBank/DDBJ whole genome shotgun (WGS) entry which is preliminary data.</text>
</comment>
<accession>A0A2V2BPF6</accession>
<name>A0A2V2BPF6_9GAMM</name>
<dbReference type="AlphaFoldDB" id="A0A2V2BPF6"/>
<gene>
    <name evidence="1" type="ORF">C7431_103333</name>
</gene>
<reference evidence="1 2" key="1">
    <citation type="submission" date="2018-05" db="EMBL/GenBank/DDBJ databases">
        <title>Genomic Encyclopedia of Type Strains, Phase IV (KMG-V): Genome sequencing to study the core and pangenomes of soil and plant-associated prokaryotes.</title>
        <authorList>
            <person name="Whitman W."/>
        </authorList>
    </citation>
    <scope>NUCLEOTIDE SEQUENCE [LARGE SCALE GENOMIC DNA]</scope>
    <source>
        <strain evidence="1 2">PNA 200-10</strain>
    </source>
</reference>
<organism evidence="1 2">
    <name type="scientific">Pantoea allii</name>
    <dbReference type="NCBI Taxonomy" id="574096"/>
    <lineage>
        <taxon>Bacteria</taxon>
        <taxon>Pseudomonadati</taxon>
        <taxon>Pseudomonadota</taxon>
        <taxon>Gammaproteobacteria</taxon>
        <taxon>Enterobacterales</taxon>
        <taxon>Erwiniaceae</taxon>
        <taxon>Pantoea</taxon>
    </lineage>
</organism>
<dbReference type="Proteomes" id="UP000245981">
    <property type="component" value="Unassembled WGS sequence"/>
</dbReference>